<name>A0A6M6JMZ1_9PSEU</name>
<dbReference type="SUPFAM" id="SSF48452">
    <property type="entry name" value="TPR-like"/>
    <property type="match status" value="1"/>
</dbReference>
<organism evidence="4 5">
    <name type="scientific">Pseudonocardia broussonetiae</name>
    <dbReference type="NCBI Taxonomy" id="2736640"/>
    <lineage>
        <taxon>Bacteria</taxon>
        <taxon>Bacillati</taxon>
        <taxon>Actinomycetota</taxon>
        <taxon>Actinomycetes</taxon>
        <taxon>Pseudonocardiales</taxon>
        <taxon>Pseudonocardiaceae</taxon>
        <taxon>Pseudonocardia</taxon>
    </lineage>
</organism>
<dbReference type="GO" id="GO:0006355">
    <property type="term" value="P:regulation of DNA-templated transcription"/>
    <property type="evidence" value="ECO:0007669"/>
    <property type="project" value="TreeGrafter"/>
</dbReference>
<dbReference type="InterPro" id="IPR011990">
    <property type="entry name" value="TPR-like_helical_dom_sf"/>
</dbReference>
<dbReference type="KEGG" id="pbro:HOP40_25390"/>
<proteinExistence type="predicted"/>
<dbReference type="SMART" id="SM01043">
    <property type="entry name" value="BTAD"/>
    <property type="match status" value="1"/>
</dbReference>
<dbReference type="PANTHER" id="PTHR35807:SF1">
    <property type="entry name" value="TRANSCRIPTIONAL REGULATOR REDD"/>
    <property type="match status" value="1"/>
</dbReference>
<dbReference type="AlphaFoldDB" id="A0A6M6JMZ1"/>
<dbReference type="InterPro" id="IPR051677">
    <property type="entry name" value="AfsR-DnrI-RedD_regulator"/>
</dbReference>
<keyword evidence="2" id="KW-0804">Transcription</keyword>
<dbReference type="Gene3D" id="1.10.10.10">
    <property type="entry name" value="Winged helix-like DNA-binding domain superfamily/Winged helix DNA-binding domain"/>
    <property type="match status" value="1"/>
</dbReference>
<gene>
    <name evidence="4" type="ORF">HOP40_25390</name>
</gene>
<dbReference type="Pfam" id="PF03704">
    <property type="entry name" value="BTAD"/>
    <property type="match status" value="1"/>
</dbReference>
<dbReference type="Gene3D" id="1.25.40.10">
    <property type="entry name" value="Tetratricopeptide repeat domain"/>
    <property type="match status" value="1"/>
</dbReference>
<dbReference type="PANTHER" id="PTHR35807">
    <property type="entry name" value="TRANSCRIPTIONAL REGULATOR REDD-RELATED"/>
    <property type="match status" value="1"/>
</dbReference>
<keyword evidence="1" id="KW-0805">Transcription regulation</keyword>
<dbReference type="Proteomes" id="UP000505377">
    <property type="component" value="Chromosome"/>
</dbReference>
<evidence type="ECO:0000313" key="4">
    <source>
        <dbReference type="EMBL" id="QJY48706.1"/>
    </source>
</evidence>
<dbReference type="InterPro" id="IPR036388">
    <property type="entry name" value="WH-like_DNA-bd_sf"/>
</dbReference>
<feature type="domain" description="Bacterial transcriptional activator" evidence="3">
    <location>
        <begin position="97"/>
        <end position="232"/>
    </location>
</feature>
<dbReference type="GO" id="GO:0003677">
    <property type="term" value="F:DNA binding"/>
    <property type="evidence" value="ECO:0007669"/>
    <property type="project" value="TreeGrafter"/>
</dbReference>
<sequence>MPAGTSAPHRVTVLGSFTLHVHHAPVPLGVDARRVVAYLAVHPRPQRRAALAVDLWPGVPVAAAMRLLDDAVLAVDVPGLLVTDADGALSLGPDVEVDLAGAMALLRTLPDVPAAEDPDLALLAADILPGWTAAWLVVERERFRQLRLHATEERSLRLTAAARYDEAVALAQQAVHAAPSRESARRALIEAHLAQGNIAAAVAEYDEYQELLRSSVGAAPAFALDALMPPSPAWPVMRARSVMPRSAVQLPGLRSVRASGSTRRLVAGGSVPGTFR</sequence>
<evidence type="ECO:0000259" key="3">
    <source>
        <dbReference type="SMART" id="SM01043"/>
    </source>
</evidence>
<reference evidence="4 5" key="1">
    <citation type="submission" date="2020-05" db="EMBL/GenBank/DDBJ databases">
        <authorList>
            <person name="Mo P."/>
        </authorList>
    </citation>
    <scope>NUCLEOTIDE SEQUENCE [LARGE SCALE GENOMIC DNA]</scope>
    <source>
        <strain evidence="4 5">Gen01</strain>
    </source>
</reference>
<evidence type="ECO:0000256" key="1">
    <source>
        <dbReference type="ARBA" id="ARBA00023015"/>
    </source>
</evidence>
<dbReference type="InterPro" id="IPR005158">
    <property type="entry name" value="BTAD"/>
</dbReference>
<dbReference type="RefSeq" id="WP_172162793.1">
    <property type="nucleotide sequence ID" value="NZ_CP053564.1"/>
</dbReference>
<accession>A0A6M6JMZ1</accession>
<evidence type="ECO:0000313" key="5">
    <source>
        <dbReference type="Proteomes" id="UP000505377"/>
    </source>
</evidence>
<dbReference type="EMBL" id="CP053564">
    <property type="protein sequence ID" value="QJY48706.1"/>
    <property type="molecule type" value="Genomic_DNA"/>
</dbReference>
<keyword evidence="5" id="KW-1185">Reference proteome</keyword>
<evidence type="ECO:0000256" key="2">
    <source>
        <dbReference type="ARBA" id="ARBA00023163"/>
    </source>
</evidence>
<protein>
    <submittedName>
        <fullName evidence="4">SARP family transcriptional regulator</fullName>
    </submittedName>
</protein>